<sequence length="134" mass="15711">MPNGFWHAAADAILLLHLLFVLFVIIGLLAVWLGHLFGWQWVRHRRFRQLHLLAISVVVAQAWLGQLCPLTMLEQWLRQQAGAGQFDGSFLAHYLHQWLFFQAPWWVFVLAYSLFALAVLLSWWWVPPNPGRKR</sequence>
<protein>
    <submittedName>
        <fullName evidence="2">Putative threonine efflux protein</fullName>
    </submittedName>
</protein>
<reference evidence="2 3" key="1">
    <citation type="journal article" date="2010" name="Stand. Genomic Sci.">
        <title>Complete genome sequence of Ferrimonas balearica type strain (PAT).</title>
        <authorList>
            <person name="Nolan M."/>
            <person name="Sikorski J."/>
            <person name="Davenport K."/>
            <person name="Lucas S."/>
            <person name="Glavina Del Rio T."/>
            <person name="Tice H."/>
            <person name="Cheng J."/>
            <person name="Goodwin L."/>
            <person name="Pitluck S."/>
            <person name="Liolios K."/>
            <person name="Ivanova N."/>
            <person name="Mavromatis K."/>
            <person name="Ovchinnikova G."/>
            <person name="Pati A."/>
            <person name="Chen A."/>
            <person name="Palaniappan K."/>
            <person name="Land M."/>
            <person name="Hauser L."/>
            <person name="Chang Y."/>
            <person name="Jeffries C."/>
            <person name="Tapia R."/>
            <person name="Brettin T."/>
            <person name="Detter J."/>
            <person name="Han C."/>
            <person name="Yasawong M."/>
            <person name="Rohde M."/>
            <person name="Tindall B."/>
            <person name="Goker M."/>
            <person name="Woyke T."/>
            <person name="Bristow J."/>
            <person name="Eisen J."/>
            <person name="Markowitz V."/>
            <person name="Hugenholtz P."/>
            <person name="Kyrpides N."/>
            <person name="Klenk H."/>
            <person name="Lapidus A."/>
        </authorList>
    </citation>
    <scope>NUCLEOTIDE SEQUENCE [LARGE SCALE GENOMIC DNA]</scope>
    <source>
        <strain evidence="3">DSM 9799 / CCM 4581 / KCTC 23876 / PAT</strain>
    </source>
</reference>
<dbReference type="eggNOG" id="ENOG50334WQ">
    <property type="taxonomic scope" value="Bacteria"/>
</dbReference>
<dbReference type="AlphaFoldDB" id="E1SQ89"/>
<dbReference type="HOGENOM" id="CLU_109263_0_1_6"/>
<dbReference type="InterPro" id="IPR021218">
    <property type="entry name" value="DUF2784"/>
</dbReference>
<evidence type="ECO:0000256" key="1">
    <source>
        <dbReference type="SAM" id="Phobius"/>
    </source>
</evidence>
<proteinExistence type="predicted"/>
<feature type="transmembrane region" description="Helical" evidence="1">
    <location>
        <begin position="105"/>
        <end position="126"/>
    </location>
</feature>
<keyword evidence="3" id="KW-1185">Reference proteome</keyword>
<accession>E1SQ89</accession>
<keyword evidence="1" id="KW-1133">Transmembrane helix</keyword>
<feature type="transmembrane region" description="Helical" evidence="1">
    <location>
        <begin position="12"/>
        <end position="38"/>
    </location>
</feature>
<organism evidence="2 3">
    <name type="scientific">Ferrimonas balearica (strain DSM 9799 / CCM 4581 / KCTC 23876 / PAT)</name>
    <dbReference type="NCBI Taxonomy" id="550540"/>
    <lineage>
        <taxon>Bacteria</taxon>
        <taxon>Pseudomonadati</taxon>
        <taxon>Pseudomonadota</taxon>
        <taxon>Gammaproteobacteria</taxon>
        <taxon>Alteromonadales</taxon>
        <taxon>Ferrimonadaceae</taxon>
        <taxon>Ferrimonas</taxon>
    </lineage>
</organism>
<keyword evidence="1" id="KW-0472">Membrane</keyword>
<feature type="transmembrane region" description="Helical" evidence="1">
    <location>
        <begin position="50"/>
        <end position="72"/>
    </location>
</feature>
<evidence type="ECO:0000313" key="3">
    <source>
        <dbReference type="Proteomes" id="UP000006683"/>
    </source>
</evidence>
<dbReference type="KEGG" id="fbl:Fbal_3664"/>
<dbReference type="STRING" id="550540.Fbal_3664"/>
<dbReference type="RefSeq" id="WP_013347165.1">
    <property type="nucleotide sequence ID" value="NC_014541.1"/>
</dbReference>
<dbReference type="OrthoDB" id="370375at2"/>
<name>E1SQ89_FERBD</name>
<dbReference type="GeneID" id="67183868"/>
<dbReference type="Pfam" id="PF10861">
    <property type="entry name" value="DUF2784"/>
    <property type="match status" value="1"/>
</dbReference>
<keyword evidence="1" id="KW-0812">Transmembrane</keyword>
<evidence type="ECO:0000313" key="2">
    <source>
        <dbReference type="EMBL" id="ADN77860.1"/>
    </source>
</evidence>
<dbReference type="Proteomes" id="UP000006683">
    <property type="component" value="Chromosome"/>
</dbReference>
<gene>
    <name evidence="2" type="ordered locus">Fbal_3664</name>
</gene>
<dbReference type="EMBL" id="CP002209">
    <property type="protein sequence ID" value="ADN77860.1"/>
    <property type="molecule type" value="Genomic_DNA"/>
</dbReference>